<keyword evidence="1" id="KW-0732">Signal</keyword>
<dbReference type="Pfam" id="PF09923">
    <property type="entry name" value="DUF2155"/>
    <property type="match status" value="1"/>
</dbReference>
<evidence type="ECO:0008006" key="4">
    <source>
        <dbReference type="Google" id="ProtNLM"/>
    </source>
</evidence>
<proteinExistence type="predicted"/>
<evidence type="ECO:0000256" key="1">
    <source>
        <dbReference type="SAM" id="SignalP"/>
    </source>
</evidence>
<dbReference type="EMBL" id="JACIEN010000001">
    <property type="protein sequence ID" value="MBB4016364.1"/>
    <property type="molecule type" value="Genomic_DNA"/>
</dbReference>
<accession>A0A840BU25</accession>
<sequence>MRLAVPLLSALVLSTLAVSHASADKISNPTAIFSGLDKVTGRIVSFEVAIEETVQFGALQLTPRVCYTRPDTETPNTTSFIEVDEVTVNNEYRRIFTGWVFAASPGLHGIEHPVYDIWLTGCTGGTEIIPEPAPTQPAANAPAPGRGG</sequence>
<gene>
    <name evidence="2" type="ORF">GGR16_001370</name>
</gene>
<feature type="signal peptide" evidence="1">
    <location>
        <begin position="1"/>
        <end position="23"/>
    </location>
</feature>
<reference evidence="2 3" key="1">
    <citation type="submission" date="2020-08" db="EMBL/GenBank/DDBJ databases">
        <title>Genomic Encyclopedia of Type Strains, Phase IV (KMG-IV): sequencing the most valuable type-strain genomes for metagenomic binning, comparative biology and taxonomic classification.</title>
        <authorList>
            <person name="Goeker M."/>
        </authorList>
    </citation>
    <scope>NUCLEOTIDE SEQUENCE [LARGE SCALE GENOMIC DNA]</scope>
    <source>
        <strain evidence="2 3">DSM 103737</strain>
    </source>
</reference>
<comment type="caution">
    <text evidence="2">The sequence shown here is derived from an EMBL/GenBank/DDBJ whole genome shotgun (WGS) entry which is preliminary data.</text>
</comment>
<feature type="chain" id="PRO_5032478371" description="DUF2155 domain-containing protein" evidence="1">
    <location>
        <begin position="24"/>
        <end position="148"/>
    </location>
</feature>
<dbReference type="Proteomes" id="UP000577362">
    <property type="component" value="Unassembled WGS sequence"/>
</dbReference>
<dbReference type="InterPro" id="IPR019225">
    <property type="entry name" value="DUF2155"/>
</dbReference>
<protein>
    <recommendedName>
        <fullName evidence="4">DUF2155 domain-containing protein</fullName>
    </recommendedName>
</protein>
<name>A0A840BU25_9HYPH</name>
<dbReference type="AlphaFoldDB" id="A0A840BU25"/>
<evidence type="ECO:0000313" key="3">
    <source>
        <dbReference type="Proteomes" id="UP000577362"/>
    </source>
</evidence>
<organism evidence="2 3">
    <name type="scientific">Chelatococcus caeni</name>
    <dbReference type="NCBI Taxonomy" id="1348468"/>
    <lineage>
        <taxon>Bacteria</taxon>
        <taxon>Pseudomonadati</taxon>
        <taxon>Pseudomonadota</taxon>
        <taxon>Alphaproteobacteria</taxon>
        <taxon>Hyphomicrobiales</taxon>
        <taxon>Chelatococcaceae</taxon>
        <taxon>Chelatococcus</taxon>
    </lineage>
</organism>
<keyword evidence="3" id="KW-1185">Reference proteome</keyword>
<evidence type="ECO:0000313" key="2">
    <source>
        <dbReference type="EMBL" id="MBB4016364.1"/>
    </source>
</evidence>